<evidence type="ECO:0000313" key="2">
    <source>
        <dbReference type="Proteomes" id="UP001170624"/>
    </source>
</evidence>
<dbReference type="GO" id="GO:0016757">
    <property type="term" value="F:glycosyltransferase activity"/>
    <property type="evidence" value="ECO:0007669"/>
    <property type="project" value="UniProtKB-KW"/>
</dbReference>
<comment type="caution">
    <text evidence="1">The sequence shown here is derived from an EMBL/GenBank/DDBJ whole genome shotgun (WGS) entry which is preliminary data.</text>
</comment>
<dbReference type="InterPro" id="IPR029044">
    <property type="entry name" value="Nucleotide-diphossugar_trans"/>
</dbReference>
<dbReference type="Proteomes" id="UP001170624">
    <property type="component" value="Unassembled WGS sequence"/>
</dbReference>
<dbReference type="Gene3D" id="3.90.550.10">
    <property type="entry name" value="Spore Coat Polysaccharide Biosynthesis Protein SpsA, Chain A"/>
    <property type="match status" value="1"/>
</dbReference>
<dbReference type="RefSeq" id="WP_303498966.1">
    <property type="nucleotide sequence ID" value="NZ_JAUOPU010000006.1"/>
</dbReference>
<evidence type="ECO:0000313" key="1">
    <source>
        <dbReference type="EMBL" id="MDO6542485.1"/>
    </source>
</evidence>
<organism evidence="1 2">
    <name type="scientific">Photobacterium sanguinicancri</name>
    <dbReference type="NCBI Taxonomy" id="875932"/>
    <lineage>
        <taxon>Bacteria</taxon>
        <taxon>Pseudomonadati</taxon>
        <taxon>Pseudomonadota</taxon>
        <taxon>Gammaproteobacteria</taxon>
        <taxon>Vibrionales</taxon>
        <taxon>Vibrionaceae</taxon>
        <taxon>Photobacterium</taxon>
    </lineage>
</organism>
<keyword evidence="1" id="KW-0328">Glycosyltransferase</keyword>
<dbReference type="EMBL" id="JAUOPU010000006">
    <property type="protein sequence ID" value="MDO6542485.1"/>
    <property type="molecule type" value="Genomic_DNA"/>
</dbReference>
<keyword evidence="1" id="KW-0808">Transferase</keyword>
<protein>
    <submittedName>
        <fullName evidence="1">Glycosyltransferase family 2 protein</fullName>
        <ecNumber evidence="1">2.4.-.-</ecNumber>
    </submittedName>
</protein>
<reference evidence="1" key="1">
    <citation type="submission" date="2023-07" db="EMBL/GenBank/DDBJ databases">
        <title>Genome content predicts the carbon catabolic preferences of heterotrophic bacteria.</title>
        <authorList>
            <person name="Gralka M."/>
        </authorList>
    </citation>
    <scope>NUCLEOTIDE SEQUENCE</scope>
    <source>
        <strain evidence="1">G2M05</strain>
    </source>
</reference>
<dbReference type="SUPFAM" id="SSF53448">
    <property type="entry name" value="Nucleotide-diphospho-sugar transferases"/>
    <property type="match status" value="1"/>
</dbReference>
<proteinExistence type="predicted"/>
<accession>A0AAW7Y762</accession>
<sequence length="310" mass="36235">MLSNFKILAKKIRNLLIRHEKISNPKLFMTILAKNEADIIEYQLQYHKAMGVDGFIVTENNSSDGTQEIFEKYKEKGWIKEIIYEKSDKHEQKKWVNRMIKIASEKYDADWIINADADEFWCCESDNIKDELANSNSNIIYVDIFNVYPENGDKFYKNDNLIVNNAAINKDIKKQLSPYSIYNEQIHKVIHRTKGYVTIEEGNHSVKMKMTNSVKSKNIHIYHYSLRGPEHFKRKMINGGASVNSNQNLSINAAQHWRYFHDIFINQGRDYLDEYENVIGSKLLKELQASNVFIKGTKVKDFFSKDGLND</sequence>
<dbReference type="Pfam" id="PF13704">
    <property type="entry name" value="Glyco_tranf_2_4"/>
    <property type="match status" value="1"/>
</dbReference>
<gene>
    <name evidence="1" type="ORF">Q4568_08070</name>
</gene>
<name>A0AAW7Y762_9GAMM</name>
<dbReference type="EC" id="2.4.-.-" evidence="1"/>
<dbReference type="AlphaFoldDB" id="A0AAW7Y762"/>